<dbReference type="Pfam" id="PF00021">
    <property type="entry name" value="UPAR_LY6"/>
    <property type="match status" value="1"/>
</dbReference>
<dbReference type="EMBL" id="CAJHUB010000769">
    <property type="protein sequence ID" value="CAD7690166.1"/>
    <property type="molecule type" value="Genomic_DNA"/>
</dbReference>
<accession>A0A811ZND1</accession>
<organism evidence="2 3">
    <name type="scientific">Nyctereutes procyonoides</name>
    <name type="common">Raccoon dog</name>
    <name type="synonym">Canis procyonoides</name>
    <dbReference type="NCBI Taxonomy" id="34880"/>
    <lineage>
        <taxon>Eukaryota</taxon>
        <taxon>Metazoa</taxon>
        <taxon>Chordata</taxon>
        <taxon>Craniata</taxon>
        <taxon>Vertebrata</taxon>
        <taxon>Euteleostomi</taxon>
        <taxon>Mammalia</taxon>
        <taxon>Eutheria</taxon>
        <taxon>Laurasiatheria</taxon>
        <taxon>Carnivora</taxon>
        <taxon>Caniformia</taxon>
        <taxon>Canidae</taxon>
        <taxon>Nyctereutes</taxon>
    </lineage>
</organism>
<feature type="domain" description="UPAR/Ly6" evidence="1">
    <location>
        <begin position="105"/>
        <end position="182"/>
    </location>
</feature>
<dbReference type="AlphaFoldDB" id="A0A811ZND1"/>
<dbReference type="InterPro" id="IPR016054">
    <property type="entry name" value="LY6_UPA_recep-like"/>
</dbReference>
<dbReference type="CDD" id="cd23628">
    <property type="entry name" value="TFP_LU_ECD_SP10_like"/>
    <property type="match status" value="1"/>
</dbReference>
<evidence type="ECO:0000313" key="2">
    <source>
        <dbReference type="EMBL" id="CAD7690166.1"/>
    </source>
</evidence>
<proteinExistence type="predicted"/>
<gene>
    <name evidence="2" type="ORF">NYPRO_LOCUS22960</name>
</gene>
<sequence>MLAGDTCGSLRPSSFSFPESSLTYSPLLPLISSYPPPSLGVEGDLVCAPPRYEPSTQKSPAFSHVIGPGNRPLSRLGVAQRVCSLLTRGNAGPGEPQDAHFLFPALQCFQCKQVNANGVCEDGKSTCQAEGNQQCFLRKVYKDNILSYGYQGCSSVCSPMTIFSTNVNLEEKCCNDSPFCNKF</sequence>
<protein>
    <submittedName>
        <fullName evidence="2">(raccoon dog) hypothetical protein</fullName>
    </submittedName>
</protein>
<keyword evidence="3" id="KW-1185">Reference proteome</keyword>
<evidence type="ECO:0000259" key="1">
    <source>
        <dbReference type="Pfam" id="PF00021"/>
    </source>
</evidence>
<reference evidence="2" key="1">
    <citation type="submission" date="2020-12" db="EMBL/GenBank/DDBJ databases">
        <authorList>
            <consortium name="Molecular Ecology Group"/>
        </authorList>
    </citation>
    <scope>NUCLEOTIDE SEQUENCE</scope>
    <source>
        <strain evidence="2">TBG_1078</strain>
    </source>
</reference>
<evidence type="ECO:0000313" key="3">
    <source>
        <dbReference type="Proteomes" id="UP000645828"/>
    </source>
</evidence>
<dbReference type="Proteomes" id="UP000645828">
    <property type="component" value="Unassembled WGS sequence"/>
</dbReference>
<name>A0A811ZND1_NYCPR</name>
<comment type="caution">
    <text evidence="2">The sequence shown here is derived from an EMBL/GenBank/DDBJ whole genome shotgun (WGS) entry which is preliminary data.</text>
</comment>